<feature type="non-terminal residue" evidence="1">
    <location>
        <position position="81"/>
    </location>
</feature>
<evidence type="ECO:0000313" key="1">
    <source>
        <dbReference type="EMBL" id="CAA2961983.1"/>
    </source>
</evidence>
<comment type="caution">
    <text evidence="1">The sequence shown here is derived from an EMBL/GenBank/DDBJ whole genome shotgun (WGS) entry which is preliminary data.</text>
</comment>
<organism evidence="1 2">
    <name type="scientific">Olea europaea subsp. europaea</name>
    <dbReference type="NCBI Taxonomy" id="158383"/>
    <lineage>
        <taxon>Eukaryota</taxon>
        <taxon>Viridiplantae</taxon>
        <taxon>Streptophyta</taxon>
        <taxon>Embryophyta</taxon>
        <taxon>Tracheophyta</taxon>
        <taxon>Spermatophyta</taxon>
        <taxon>Magnoliopsida</taxon>
        <taxon>eudicotyledons</taxon>
        <taxon>Gunneridae</taxon>
        <taxon>Pentapetalae</taxon>
        <taxon>asterids</taxon>
        <taxon>lamiids</taxon>
        <taxon>Lamiales</taxon>
        <taxon>Oleaceae</taxon>
        <taxon>Oleeae</taxon>
        <taxon>Olea</taxon>
    </lineage>
</organism>
<protein>
    <submittedName>
        <fullName evidence="1">Uncharacterized protein</fullName>
    </submittedName>
</protein>
<dbReference type="Proteomes" id="UP000594638">
    <property type="component" value="Unassembled WGS sequence"/>
</dbReference>
<sequence length="81" mass="8531">MRWSQSIGSVEMVVMCGCGGGSSGGDMGDVVVVIGSGGLWFEQRCWIVSQCSQSVVRFTRRCNSSPGVVLSGAINVEVEVE</sequence>
<name>A0A8S0Q717_OLEEU</name>
<gene>
    <name evidence="1" type="ORF">OLEA9_A033125</name>
</gene>
<dbReference type="AlphaFoldDB" id="A0A8S0Q717"/>
<evidence type="ECO:0000313" key="2">
    <source>
        <dbReference type="Proteomes" id="UP000594638"/>
    </source>
</evidence>
<dbReference type="Gramene" id="OE9A033125T1">
    <property type="protein sequence ID" value="OE9A033125C1"/>
    <property type="gene ID" value="OE9A033125"/>
</dbReference>
<accession>A0A8S0Q717</accession>
<keyword evidence="2" id="KW-1185">Reference proteome</keyword>
<reference evidence="1 2" key="1">
    <citation type="submission" date="2019-12" db="EMBL/GenBank/DDBJ databases">
        <authorList>
            <person name="Alioto T."/>
            <person name="Alioto T."/>
            <person name="Gomez Garrido J."/>
        </authorList>
    </citation>
    <scope>NUCLEOTIDE SEQUENCE [LARGE SCALE GENOMIC DNA]</scope>
</reference>
<dbReference type="EMBL" id="CACTIH010000689">
    <property type="protein sequence ID" value="CAA2961983.1"/>
    <property type="molecule type" value="Genomic_DNA"/>
</dbReference>
<proteinExistence type="predicted"/>